<dbReference type="Proteomes" id="UP000637643">
    <property type="component" value="Unassembled WGS sequence"/>
</dbReference>
<reference evidence="1" key="2">
    <citation type="submission" date="2020-09" db="EMBL/GenBank/DDBJ databases">
        <authorList>
            <person name="Sun Q."/>
            <person name="Zhou Y."/>
        </authorList>
    </citation>
    <scope>NUCLEOTIDE SEQUENCE</scope>
    <source>
        <strain evidence="1">CGMCC 1.16134</strain>
    </source>
</reference>
<name>A0A917C9Y9_9BACL</name>
<dbReference type="SUPFAM" id="SSF52058">
    <property type="entry name" value="L domain-like"/>
    <property type="match status" value="1"/>
</dbReference>
<reference evidence="1" key="1">
    <citation type="journal article" date="2014" name="Int. J. Syst. Evol. Microbiol.">
        <title>Complete genome sequence of Corynebacterium casei LMG S-19264T (=DSM 44701T), isolated from a smear-ripened cheese.</title>
        <authorList>
            <consortium name="US DOE Joint Genome Institute (JGI-PGF)"/>
            <person name="Walter F."/>
            <person name="Albersmeier A."/>
            <person name="Kalinowski J."/>
            <person name="Ruckert C."/>
        </authorList>
    </citation>
    <scope>NUCLEOTIDE SEQUENCE</scope>
    <source>
        <strain evidence="1">CGMCC 1.16134</strain>
    </source>
</reference>
<accession>A0A917C9Y9</accession>
<dbReference type="InterPro" id="IPR032675">
    <property type="entry name" value="LRR_dom_sf"/>
</dbReference>
<evidence type="ECO:0008006" key="3">
    <source>
        <dbReference type="Google" id="ProtNLM"/>
    </source>
</evidence>
<comment type="caution">
    <text evidence="1">The sequence shown here is derived from an EMBL/GenBank/DDBJ whole genome shotgun (WGS) entry which is preliminary data.</text>
</comment>
<gene>
    <name evidence="1" type="ORF">GCM10010912_24290</name>
</gene>
<dbReference type="EMBL" id="BMKR01000008">
    <property type="protein sequence ID" value="GGF78369.1"/>
    <property type="molecule type" value="Genomic_DNA"/>
</dbReference>
<organism evidence="1 2">
    <name type="scientific">Paenibacillus albidus</name>
    <dbReference type="NCBI Taxonomy" id="2041023"/>
    <lineage>
        <taxon>Bacteria</taxon>
        <taxon>Bacillati</taxon>
        <taxon>Bacillota</taxon>
        <taxon>Bacilli</taxon>
        <taxon>Bacillales</taxon>
        <taxon>Paenibacillaceae</taxon>
        <taxon>Paenibacillus</taxon>
    </lineage>
</organism>
<evidence type="ECO:0000313" key="2">
    <source>
        <dbReference type="Proteomes" id="UP000637643"/>
    </source>
</evidence>
<sequence length="510" mass="57698">MQEEMMKPNTGDIYCIYHERLQQYTACQVTGFNDSGETAAILELDWSGDELPAEAELRHMKPLVVHFYFWNNQLQHFNARPQVPQGYILAGNIPPLITKPTNSYKLWITGNSLYSQRQWEKLPETLRKRFKAAHADTSTITIGKQSFRRSTNTLREPDLQSFSNAGELAMLPCLTGIFANRYYDYIVPYVNNNPLMNELQLYNHGQAVIDLSPSNLKRLIIDASGLKVLYLNDGLTFLSLTGNVAPELTIHASEQGRWLTLQAEQRIPVINSLANLGSLHLNQLSELALLPVLHSYPNLTELQLWGKPGQLTGLDNLAQFQNLQSFSTYDLFGFGSSDFPPPEQLPRLSSLSMDSLPADAAKAIKAAYKPRVAYGLDLYITKPRKPQWLAENLNNPFRDWDGRDNITAANAKKAFQLYKKMRTSISALVVSAESPGTETAAQELKALVVEYTEAFNKMDRRTGFIETIEREEIYTVLLNLLDEAQERLSPYHIQIDRDALHGTFGETCQF</sequence>
<keyword evidence="2" id="KW-1185">Reference proteome</keyword>
<proteinExistence type="predicted"/>
<protein>
    <recommendedName>
        <fullName evidence="3">Leucine-rich repeat domain-containing protein</fullName>
    </recommendedName>
</protein>
<evidence type="ECO:0000313" key="1">
    <source>
        <dbReference type="EMBL" id="GGF78369.1"/>
    </source>
</evidence>
<dbReference type="AlphaFoldDB" id="A0A917C9Y9"/>
<dbReference type="Gene3D" id="3.80.10.10">
    <property type="entry name" value="Ribonuclease Inhibitor"/>
    <property type="match status" value="1"/>
</dbReference>